<evidence type="ECO:0000256" key="9">
    <source>
        <dbReference type="HAMAP-Rule" id="MF_01021"/>
    </source>
</evidence>
<feature type="binding site" evidence="9">
    <location>
        <position position="77"/>
    </location>
    <ligand>
        <name>Zn(2+)</name>
        <dbReference type="ChEBI" id="CHEBI:29105"/>
        <note>ligand shared between dimeric partners</note>
    </ligand>
</feature>
<dbReference type="InterPro" id="IPR026660">
    <property type="entry name" value="PRA-CH"/>
</dbReference>
<comment type="caution">
    <text evidence="11">The sequence shown here is derived from an EMBL/GenBank/DDBJ whole genome shotgun (WGS) entry which is preliminary data.</text>
</comment>
<evidence type="ECO:0000313" key="12">
    <source>
        <dbReference type="Proteomes" id="UP000077245"/>
    </source>
</evidence>
<evidence type="ECO:0000256" key="1">
    <source>
        <dbReference type="ARBA" id="ARBA00000024"/>
    </source>
</evidence>
<keyword evidence="12" id="KW-1185">Reference proteome</keyword>
<dbReference type="InterPro" id="IPR038019">
    <property type="entry name" value="PRib_AMP_CycHydrolase_sf"/>
</dbReference>
<dbReference type="InterPro" id="IPR002496">
    <property type="entry name" value="PRib_AMP_CycHydrolase_dom"/>
</dbReference>
<comment type="pathway">
    <text evidence="2 9">Amino-acid biosynthesis; L-histidine biosynthesis; L-histidine from 5-phospho-alpha-D-ribose 1-diphosphate: step 3/9.</text>
</comment>
<evidence type="ECO:0000256" key="8">
    <source>
        <dbReference type="ARBA" id="ARBA00053269"/>
    </source>
</evidence>
<dbReference type="SUPFAM" id="SSF141734">
    <property type="entry name" value="HisI-like"/>
    <property type="match status" value="1"/>
</dbReference>
<evidence type="ECO:0000256" key="7">
    <source>
        <dbReference type="ARBA" id="ARBA00023102"/>
    </source>
</evidence>
<gene>
    <name evidence="9 11" type="primary">hisI</name>
    <name evidence="11" type="ORF">MBCUR_00070</name>
</gene>
<comment type="subunit">
    <text evidence="3 9">Homodimer.</text>
</comment>
<evidence type="ECO:0000256" key="4">
    <source>
        <dbReference type="ARBA" id="ARBA00022490"/>
    </source>
</evidence>
<feature type="binding site" evidence="9">
    <location>
        <position position="80"/>
    </location>
    <ligand>
        <name>Mg(2+)</name>
        <dbReference type="ChEBI" id="CHEBI:18420"/>
    </ligand>
</feature>
<keyword evidence="9" id="KW-0862">Zinc</keyword>
<sequence length="140" mass="16180">MKINFKHEKNGENLVIAIAQDYKSLEVLMVAFMNEEALSKTIQTKKAHYFSTSRNKLWLKGESSNNFQHVKEILIDCDMDAILLKVNPDGASCHEGYNSCFFRELDGDKIAKKSYNLDKLDEEDLKIIQARLFNPEDVYK</sequence>
<evidence type="ECO:0000259" key="10">
    <source>
        <dbReference type="Pfam" id="PF01502"/>
    </source>
</evidence>
<feature type="binding site" evidence="9">
    <location>
        <position position="76"/>
    </location>
    <ligand>
        <name>Mg(2+)</name>
        <dbReference type="ChEBI" id="CHEBI:18420"/>
    </ligand>
</feature>
<dbReference type="GO" id="GO:0000287">
    <property type="term" value="F:magnesium ion binding"/>
    <property type="evidence" value="ECO:0007669"/>
    <property type="project" value="UniProtKB-UniRule"/>
</dbReference>
<dbReference type="GO" id="GO:0000105">
    <property type="term" value="P:L-histidine biosynthetic process"/>
    <property type="evidence" value="ECO:0007669"/>
    <property type="project" value="UniProtKB-UniRule"/>
</dbReference>
<dbReference type="PANTHER" id="PTHR42945">
    <property type="entry name" value="HISTIDINE BIOSYNTHESIS BIFUNCTIONAL PROTEIN"/>
    <property type="match status" value="1"/>
</dbReference>
<dbReference type="HAMAP" id="MF_01021">
    <property type="entry name" value="HisI"/>
    <property type="match status" value="1"/>
</dbReference>
<evidence type="ECO:0000256" key="3">
    <source>
        <dbReference type="ARBA" id="ARBA00011738"/>
    </source>
</evidence>
<evidence type="ECO:0000256" key="2">
    <source>
        <dbReference type="ARBA" id="ARBA00005169"/>
    </source>
</evidence>
<dbReference type="NCBIfam" id="NF000768">
    <property type="entry name" value="PRK00051.1"/>
    <property type="match status" value="1"/>
</dbReference>
<dbReference type="GO" id="GO:0004635">
    <property type="term" value="F:phosphoribosyl-AMP cyclohydrolase activity"/>
    <property type="evidence" value="ECO:0007669"/>
    <property type="project" value="UniProtKB-UniRule"/>
</dbReference>
<accession>A0A166ERG5</accession>
<comment type="cofactor">
    <cofactor evidence="9">
        <name>Zn(2+)</name>
        <dbReference type="ChEBI" id="CHEBI:29105"/>
    </cofactor>
    <text evidence="9">Binds 1 zinc ion per subunit.</text>
</comment>
<dbReference type="Gene3D" id="3.10.20.810">
    <property type="entry name" value="Phosphoribosyl-AMP cyclohydrolase"/>
    <property type="match status" value="1"/>
</dbReference>
<keyword evidence="6 9" id="KW-0378">Hydrolase</keyword>
<dbReference type="UniPathway" id="UPA00031">
    <property type="reaction ID" value="UER00008"/>
</dbReference>
<evidence type="ECO:0000256" key="5">
    <source>
        <dbReference type="ARBA" id="ARBA00022605"/>
    </source>
</evidence>
<comment type="similarity">
    <text evidence="9">Belongs to the PRA-CH family.</text>
</comment>
<dbReference type="PANTHER" id="PTHR42945:SF1">
    <property type="entry name" value="HISTIDINE BIOSYNTHESIS BIFUNCTIONAL PROTEIN HIS7"/>
    <property type="match status" value="1"/>
</dbReference>
<feature type="domain" description="Phosphoribosyl-AMP cyclohydrolase" evidence="10">
    <location>
        <begin position="29"/>
        <end position="102"/>
    </location>
</feature>
<dbReference type="STRING" id="49547.MBCUR_00070"/>
<organism evidence="11 12">
    <name type="scientific">Methanobrevibacter curvatus</name>
    <dbReference type="NCBI Taxonomy" id="49547"/>
    <lineage>
        <taxon>Archaea</taxon>
        <taxon>Methanobacteriati</taxon>
        <taxon>Methanobacteriota</taxon>
        <taxon>Methanomada group</taxon>
        <taxon>Methanobacteria</taxon>
        <taxon>Methanobacteriales</taxon>
        <taxon>Methanobacteriaceae</taxon>
        <taxon>Methanobrevibacter</taxon>
    </lineage>
</organism>
<dbReference type="GO" id="GO:0004636">
    <property type="term" value="F:phosphoribosyl-ATP diphosphatase activity"/>
    <property type="evidence" value="ECO:0007669"/>
    <property type="project" value="UniProtKB-ARBA"/>
</dbReference>
<feature type="binding site" evidence="9">
    <location>
        <position position="93"/>
    </location>
    <ligand>
        <name>Zn(2+)</name>
        <dbReference type="ChEBI" id="CHEBI:29105"/>
        <note>ligand shared between dimeric partners</note>
    </ligand>
</feature>
<keyword evidence="5 9" id="KW-0028">Amino-acid biosynthesis</keyword>
<keyword evidence="4 9" id="KW-0963">Cytoplasm</keyword>
<dbReference type="EC" id="3.5.4.19" evidence="9"/>
<comment type="subcellular location">
    <subcellularLocation>
        <location evidence="9">Cytoplasm</location>
    </subcellularLocation>
</comment>
<proteinExistence type="inferred from homology"/>
<name>A0A166ERG5_9EURY</name>
<dbReference type="RefSeq" id="WP_067088620.1">
    <property type="nucleotide sequence ID" value="NZ_LWMV01000002.1"/>
</dbReference>
<feature type="binding site" evidence="9">
    <location>
        <position position="78"/>
    </location>
    <ligand>
        <name>Mg(2+)</name>
        <dbReference type="ChEBI" id="CHEBI:18420"/>
    </ligand>
</feature>
<keyword evidence="9" id="KW-0460">Magnesium</keyword>
<comment type="cofactor">
    <cofactor evidence="9">
        <name>Mg(2+)</name>
        <dbReference type="ChEBI" id="CHEBI:18420"/>
    </cofactor>
    <text evidence="9">Binds 1 Mg(2+) ion per subunit.</text>
</comment>
<dbReference type="PATRIC" id="fig|49547.3.peg.7"/>
<evidence type="ECO:0000256" key="6">
    <source>
        <dbReference type="ARBA" id="ARBA00022801"/>
    </source>
</evidence>
<comment type="function">
    <text evidence="8 9">Catalyzes the hydrolysis of the adenine ring of phosphoribosyl-AMP.</text>
</comment>
<feature type="binding site" evidence="9">
    <location>
        <position position="100"/>
    </location>
    <ligand>
        <name>Zn(2+)</name>
        <dbReference type="ChEBI" id="CHEBI:29105"/>
        <note>ligand shared between dimeric partners</note>
    </ligand>
</feature>
<protein>
    <recommendedName>
        <fullName evidence="9">Phosphoribosyl-AMP cyclohydrolase</fullName>
        <shortName evidence="9">PRA-CH</shortName>
        <ecNumber evidence="9">3.5.4.19</ecNumber>
    </recommendedName>
</protein>
<dbReference type="AlphaFoldDB" id="A0A166ERG5"/>
<dbReference type="Proteomes" id="UP000077245">
    <property type="component" value="Unassembled WGS sequence"/>
</dbReference>
<reference evidence="11 12" key="1">
    <citation type="submission" date="2016-04" db="EMBL/GenBank/DDBJ databases">
        <title>Genome sequence of Methanobrevibacter curvatus DSM 11111.</title>
        <authorList>
            <person name="Poehlein A."/>
            <person name="Seedorf H."/>
            <person name="Daniel R."/>
        </authorList>
    </citation>
    <scope>NUCLEOTIDE SEQUENCE [LARGE SCALE GENOMIC DNA]</scope>
    <source>
        <strain evidence="11 12">DSM 11111</strain>
    </source>
</reference>
<dbReference type="OrthoDB" id="5853at2157"/>
<keyword evidence="7 9" id="KW-0368">Histidine biosynthesis</keyword>
<dbReference type="Pfam" id="PF01502">
    <property type="entry name" value="PRA-CH"/>
    <property type="match status" value="1"/>
</dbReference>
<dbReference type="EMBL" id="LWMV01000002">
    <property type="protein sequence ID" value="KZX16931.1"/>
    <property type="molecule type" value="Genomic_DNA"/>
</dbReference>
<keyword evidence="9" id="KW-0479">Metal-binding</keyword>
<dbReference type="GO" id="GO:0005737">
    <property type="term" value="C:cytoplasm"/>
    <property type="evidence" value="ECO:0007669"/>
    <property type="project" value="UniProtKB-SubCell"/>
</dbReference>
<evidence type="ECO:0000313" key="11">
    <source>
        <dbReference type="EMBL" id="KZX16931.1"/>
    </source>
</evidence>
<dbReference type="GO" id="GO:0008270">
    <property type="term" value="F:zinc ion binding"/>
    <property type="evidence" value="ECO:0007669"/>
    <property type="project" value="UniProtKB-UniRule"/>
</dbReference>
<dbReference type="FunFam" id="3.10.20.810:FF:000001">
    <property type="entry name" value="Histidine biosynthesis bifunctional protein HisIE"/>
    <property type="match status" value="1"/>
</dbReference>
<comment type="catalytic activity">
    <reaction evidence="1 9">
        <text>1-(5-phospho-beta-D-ribosyl)-5'-AMP + H2O = 1-(5-phospho-beta-D-ribosyl)-5-[(5-phospho-beta-D-ribosylamino)methylideneamino]imidazole-4-carboxamide</text>
        <dbReference type="Rhea" id="RHEA:20049"/>
        <dbReference type="ChEBI" id="CHEBI:15377"/>
        <dbReference type="ChEBI" id="CHEBI:58435"/>
        <dbReference type="ChEBI" id="CHEBI:59457"/>
        <dbReference type="EC" id="3.5.4.19"/>
    </reaction>
</comment>